<evidence type="ECO:0000313" key="2">
    <source>
        <dbReference type="EMBL" id="MPL90376.1"/>
    </source>
</evidence>
<sequence>MMKRILTLLTVAAFFILVSKTGYSQVRYNIQAGVNFSTLTNNLLPNTSSKTGFRAGLGINYNFSDFFSVDPSLLIVSKGFKQSDINLSVNPIYLQLPLNFTLNLPLTRNIKILIGAGPYVAYGIGGSGSIGLSSGETLVDAKMFSNESVFTYYNKFDAGLNSSVGIALGDIILSLGGEWGFLKVNDYELNDKQNLNNSYYISLSYKF</sequence>
<dbReference type="EMBL" id="VSSQ01000302">
    <property type="protein sequence ID" value="MPL90376.1"/>
    <property type="molecule type" value="Genomic_DNA"/>
</dbReference>
<evidence type="ECO:0000259" key="1">
    <source>
        <dbReference type="Pfam" id="PF13568"/>
    </source>
</evidence>
<dbReference type="AlphaFoldDB" id="A0A644VGC7"/>
<dbReference type="Pfam" id="PF13568">
    <property type="entry name" value="OMP_b-brl_2"/>
    <property type="match status" value="1"/>
</dbReference>
<accession>A0A644VGC7</accession>
<organism evidence="2">
    <name type="scientific">bioreactor metagenome</name>
    <dbReference type="NCBI Taxonomy" id="1076179"/>
    <lineage>
        <taxon>unclassified sequences</taxon>
        <taxon>metagenomes</taxon>
        <taxon>ecological metagenomes</taxon>
    </lineage>
</organism>
<gene>
    <name evidence="2" type="ORF">SDC9_36426</name>
</gene>
<dbReference type="InterPro" id="IPR025665">
    <property type="entry name" value="Beta-barrel_OMP_2"/>
</dbReference>
<reference evidence="2" key="1">
    <citation type="submission" date="2019-08" db="EMBL/GenBank/DDBJ databases">
        <authorList>
            <person name="Kucharzyk K."/>
            <person name="Murdoch R.W."/>
            <person name="Higgins S."/>
            <person name="Loffler F."/>
        </authorList>
    </citation>
    <scope>NUCLEOTIDE SEQUENCE</scope>
</reference>
<protein>
    <recommendedName>
        <fullName evidence="1">Outer membrane protein beta-barrel domain-containing protein</fullName>
    </recommendedName>
</protein>
<comment type="caution">
    <text evidence="2">The sequence shown here is derived from an EMBL/GenBank/DDBJ whole genome shotgun (WGS) entry which is preliminary data.</text>
</comment>
<feature type="domain" description="Outer membrane protein beta-barrel" evidence="1">
    <location>
        <begin position="25"/>
        <end position="182"/>
    </location>
</feature>
<proteinExistence type="predicted"/>
<name>A0A644VGC7_9ZZZZ</name>